<feature type="non-terminal residue" evidence="2">
    <location>
        <position position="1"/>
    </location>
</feature>
<keyword evidence="3" id="KW-1185">Reference proteome</keyword>
<dbReference type="EMBL" id="JAAAIM010001892">
    <property type="protein sequence ID" value="KAG0275170.1"/>
    <property type="molecule type" value="Genomic_DNA"/>
</dbReference>
<organism evidence="2 3">
    <name type="scientific">Linnemannia gamsii</name>
    <dbReference type="NCBI Taxonomy" id="64522"/>
    <lineage>
        <taxon>Eukaryota</taxon>
        <taxon>Fungi</taxon>
        <taxon>Fungi incertae sedis</taxon>
        <taxon>Mucoromycota</taxon>
        <taxon>Mortierellomycotina</taxon>
        <taxon>Mortierellomycetes</taxon>
        <taxon>Mortierellales</taxon>
        <taxon>Mortierellaceae</taxon>
        <taxon>Linnemannia</taxon>
    </lineage>
</organism>
<evidence type="ECO:0000313" key="3">
    <source>
        <dbReference type="Proteomes" id="UP001194696"/>
    </source>
</evidence>
<evidence type="ECO:0000313" key="2">
    <source>
        <dbReference type="EMBL" id="KAG0275170.1"/>
    </source>
</evidence>
<keyword evidence="1" id="KW-0812">Transmembrane</keyword>
<comment type="caution">
    <text evidence="2">The sequence shown here is derived from an EMBL/GenBank/DDBJ whole genome shotgun (WGS) entry which is preliminary data.</text>
</comment>
<protein>
    <submittedName>
        <fullName evidence="2">Uncharacterized protein</fullName>
    </submittedName>
</protein>
<gene>
    <name evidence="2" type="ORF">BGZ96_003900</name>
</gene>
<dbReference type="Proteomes" id="UP001194696">
    <property type="component" value="Unassembled WGS sequence"/>
</dbReference>
<dbReference type="PANTHER" id="PTHR22601">
    <property type="entry name" value="ISP4 LIKE PROTEIN"/>
    <property type="match status" value="1"/>
</dbReference>
<dbReference type="InterPro" id="IPR004648">
    <property type="entry name" value="Oligpept_transpt"/>
</dbReference>
<sequence>WHLRFTYVLSAAFDSGVAFMGLLSFFLFGIRGVRFPTWWGNPATDICRLDGFPLMAPKSGMIDPWAPNPKAKDAPMFVFSKPYVAPA</sequence>
<evidence type="ECO:0000256" key="1">
    <source>
        <dbReference type="SAM" id="Phobius"/>
    </source>
</evidence>
<proteinExistence type="predicted"/>
<accession>A0ABQ7JIN1</accession>
<reference evidence="2 3" key="1">
    <citation type="journal article" date="2020" name="Fungal Divers.">
        <title>Resolving the Mortierellaceae phylogeny through synthesis of multi-gene phylogenetics and phylogenomics.</title>
        <authorList>
            <person name="Vandepol N."/>
            <person name="Liber J."/>
            <person name="Desiro A."/>
            <person name="Na H."/>
            <person name="Kennedy M."/>
            <person name="Barry K."/>
            <person name="Grigoriev I.V."/>
            <person name="Miller A.N."/>
            <person name="O'Donnell K."/>
            <person name="Stajich J.E."/>
            <person name="Bonito G."/>
        </authorList>
    </citation>
    <scope>NUCLEOTIDE SEQUENCE [LARGE SCALE GENOMIC DNA]</scope>
    <source>
        <strain evidence="2 3">AD045</strain>
    </source>
</reference>
<keyword evidence="1" id="KW-1133">Transmembrane helix</keyword>
<feature type="transmembrane region" description="Helical" evidence="1">
    <location>
        <begin position="6"/>
        <end position="28"/>
    </location>
</feature>
<keyword evidence="1" id="KW-0472">Membrane</keyword>
<name>A0ABQ7JIN1_9FUNG</name>